<gene>
    <name evidence="2" type="ORF">AZI87_01550</name>
</gene>
<dbReference type="PANTHER" id="PTHR34932:SF1">
    <property type="entry name" value="TRPL TRANSLOCATION DEFECT PROTEIN 14"/>
    <property type="match status" value="1"/>
</dbReference>
<evidence type="ECO:0000259" key="1">
    <source>
        <dbReference type="Pfam" id="PF13521"/>
    </source>
</evidence>
<name>A0A161PVK3_BDEBC</name>
<sequence length="184" mass="20966">MIKKMLCEHVAILPESASIIFGGGFWRLETPTGKAAAQKAIFHIQRDMEELVLNEKKWALGLCDRGTLDGVAYWPSEEETFWSTLRTSKDIEYSRYQAVIHLRAPSETHGYNHQNPLRIETALQAQSIDEKIHRIWSGHPKYHQVESSANFMEKANRAIQLISQELPECCKKGLVEFARAGGTR</sequence>
<feature type="domain" description="NadR/Ttd14 AAA" evidence="1">
    <location>
        <begin position="36"/>
        <end position="140"/>
    </location>
</feature>
<reference evidence="2 3" key="1">
    <citation type="submission" date="2016-03" db="EMBL/GenBank/DDBJ databases">
        <authorList>
            <person name="Ploux O."/>
        </authorList>
    </citation>
    <scope>NUCLEOTIDE SEQUENCE [LARGE SCALE GENOMIC DNA]</scope>
    <source>
        <strain evidence="2 3">EC13</strain>
    </source>
</reference>
<dbReference type="GO" id="GO:0035091">
    <property type="term" value="F:phosphatidylinositol binding"/>
    <property type="evidence" value="ECO:0007669"/>
    <property type="project" value="TreeGrafter"/>
</dbReference>
<protein>
    <recommendedName>
        <fullName evidence="1">NadR/Ttd14 AAA domain-containing protein</fullName>
    </recommendedName>
</protein>
<evidence type="ECO:0000313" key="3">
    <source>
        <dbReference type="Proteomes" id="UP000075799"/>
    </source>
</evidence>
<proteinExistence type="predicted"/>
<dbReference type="Pfam" id="PF13521">
    <property type="entry name" value="AAA_28"/>
    <property type="match status" value="1"/>
</dbReference>
<dbReference type="AlphaFoldDB" id="A0A161PVK3"/>
<evidence type="ECO:0000313" key="2">
    <source>
        <dbReference type="EMBL" id="KYG69628.1"/>
    </source>
</evidence>
<dbReference type="InterPro" id="IPR053227">
    <property type="entry name" value="TRPL-trafficking_regulator"/>
</dbReference>
<accession>A0A161PVK3</accession>
<dbReference type="InterPro" id="IPR038727">
    <property type="entry name" value="NadR/Ttd14_AAA_dom"/>
</dbReference>
<dbReference type="PANTHER" id="PTHR34932">
    <property type="entry name" value="TRPL TRANSLOCATION DEFECT PROTEIN 14"/>
    <property type="match status" value="1"/>
</dbReference>
<dbReference type="EMBL" id="LUKD01000001">
    <property type="protein sequence ID" value="KYG69628.1"/>
    <property type="molecule type" value="Genomic_DNA"/>
</dbReference>
<dbReference type="GO" id="GO:0070300">
    <property type="term" value="F:phosphatidic acid binding"/>
    <property type="evidence" value="ECO:0007669"/>
    <property type="project" value="TreeGrafter"/>
</dbReference>
<dbReference type="GO" id="GO:0005525">
    <property type="term" value="F:GTP binding"/>
    <property type="evidence" value="ECO:0007669"/>
    <property type="project" value="TreeGrafter"/>
</dbReference>
<dbReference type="Proteomes" id="UP000075799">
    <property type="component" value="Unassembled WGS sequence"/>
</dbReference>
<organism evidence="2 3">
    <name type="scientific">Bdellovibrio bacteriovorus</name>
    <dbReference type="NCBI Taxonomy" id="959"/>
    <lineage>
        <taxon>Bacteria</taxon>
        <taxon>Pseudomonadati</taxon>
        <taxon>Bdellovibrionota</taxon>
        <taxon>Bdellovibrionia</taxon>
        <taxon>Bdellovibrionales</taxon>
        <taxon>Pseudobdellovibrionaceae</taxon>
        <taxon>Bdellovibrio</taxon>
    </lineage>
</organism>
<comment type="caution">
    <text evidence="2">The sequence shown here is derived from an EMBL/GenBank/DDBJ whole genome shotgun (WGS) entry which is preliminary data.</text>
</comment>